<proteinExistence type="predicted"/>
<dbReference type="Pfam" id="PF03551">
    <property type="entry name" value="PadR"/>
    <property type="match status" value="1"/>
</dbReference>
<evidence type="ECO:0000259" key="1">
    <source>
        <dbReference type="Pfam" id="PF03551"/>
    </source>
</evidence>
<dbReference type="Gene3D" id="1.10.10.10">
    <property type="entry name" value="Winged helix-like DNA-binding domain superfamily/Winged helix DNA-binding domain"/>
    <property type="match status" value="1"/>
</dbReference>
<gene>
    <name evidence="2" type="ORF">ABXS70_13330</name>
</gene>
<dbReference type="PANTHER" id="PTHR43252:SF7">
    <property type="entry name" value="TRANSCRIPTIONAL REGULATOR YQJI"/>
    <property type="match status" value="1"/>
</dbReference>
<accession>A0AAU8NLM5</accession>
<protein>
    <submittedName>
        <fullName evidence="2">Helix-turn-helix transcriptional regulator</fullName>
    </submittedName>
</protein>
<dbReference type="InterPro" id="IPR036388">
    <property type="entry name" value="WH-like_DNA-bd_sf"/>
</dbReference>
<dbReference type="AlphaFoldDB" id="A0AAU8NLM5"/>
<evidence type="ECO:0000313" key="2">
    <source>
        <dbReference type="EMBL" id="XCP97614.1"/>
    </source>
</evidence>
<sequence>MQINKQMIKGSTETLILTLLQAQPMYGYELIKELHRQSEGVFSLKEGTLYPILHAMEIEGWVEAYWAEVEGRKRKYYAIREQGIQALQHKKAEWSLFRRAVDRVIGEGGLT</sequence>
<reference evidence="2" key="1">
    <citation type="submission" date="2024-05" db="EMBL/GenBank/DDBJ databases">
        <title>Draft genome assemblies of 36 bacteria isolated from hibernating arctic ground squirrels.</title>
        <authorList>
            <person name="McKee H."/>
            <person name="Mullen L."/>
            <person name="Drown D.M."/>
            <person name="Duddleston K.N."/>
        </authorList>
    </citation>
    <scope>NUCLEOTIDE SEQUENCE</scope>
    <source>
        <strain evidence="2">AN1007</strain>
    </source>
</reference>
<dbReference type="InterPro" id="IPR036390">
    <property type="entry name" value="WH_DNA-bd_sf"/>
</dbReference>
<dbReference type="InterPro" id="IPR005149">
    <property type="entry name" value="Tscrpt_reg_PadR_N"/>
</dbReference>
<feature type="domain" description="Transcription regulator PadR N-terminal" evidence="1">
    <location>
        <begin position="16"/>
        <end position="88"/>
    </location>
</feature>
<dbReference type="SUPFAM" id="SSF46785">
    <property type="entry name" value="Winged helix' DNA-binding domain"/>
    <property type="match status" value="1"/>
</dbReference>
<organism evidence="2">
    <name type="scientific">Paenibacillus sp. AN1007</name>
    <dbReference type="NCBI Taxonomy" id="3151385"/>
    <lineage>
        <taxon>Bacteria</taxon>
        <taxon>Bacillati</taxon>
        <taxon>Bacillota</taxon>
        <taxon>Bacilli</taxon>
        <taxon>Bacillales</taxon>
        <taxon>Paenibacillaceae</taxon>
        <taxon>Paenibacillus</taxon>
    </lineage>
</organism>
<dbReference type="EMBL" id="CP159992">
    <property type="protein sequence ID" value="XCP97614.1"/>
    <property type="molecule type" value="Genomic_DNA"/>
</dbReference>
<dbReference type="RefSeq" id="WP_342555781.1">
    <property type="nucleotide sequence ID" value="NZ_CP159992.1"/>
</dbReference>
<dbReference type="PANTHER" id="PTHR43252">
    <property type="entry name" value="TRANSCRIPTIONAL REGULATOR YQJI"/>
    <property type="match status" value="1"/>
</dbReference>
<name>A0AAU8NLM5_9BACL</name>